<reference evidence="1 2" key="1">
    <citation type="journal article" date="2018" name="Nat. Biotechnol.">
        <title>A standardized bacterial taxonomy based on genome phylogeny substantially revises the tree of life.</title>
        <authorList>
            <person name="Parks D.H."/>
            <person name="Chuvochina M."/>
            <person name="Waite D.W."/>
            <person name="Rinke C."/>
            <person name="Skarshewski A."/>
            <person name="Chaumeil P.A."/>
            <person name="Hugenholtz P."/>
        </authorList>
    </citation>
    <scope>NUCLEOTIDE SEQUENCE [LARGE SCALE GENOMIC DNA]</scope>
    <source>
        <strain evidence="1">UBA11264</strain>
    </source>
</reference>
<dbReference type="EMBL" id="DPSM01000007">
    <property type="protein sequence ID" value="HCJ98975.1"/>
    <property type="molecule type" value="Genomic_DNA"/>
</dbReference>
<keyword evidence="1" id="KW-0503">Monooxygenase</keyword>
<dbReference type="Gene3D" id="3.30.70.100">
    <property type="match status" value="1"/>
</dbReference>
<gene>
    <name evidence="1" type="ORF">DHV72_02975</name>
</gene>
<comment type="caution">
    <text evidence="1">The sequence shown here is derived from an EMBL/GenBank/DDBJ whole genome shotgun (WGS) entry which is preliminary data.</text>
</comment>
<proteinExistence type="predicted"/>
<organism evidence="1 2">
    <name type="scientific">Serratia grimesii</name>
    <dbReference type="NCBI Taxonomy" id="82995"/>
    <lineage>
        <taxon>Bacteria</taxon>
        <taxon>Pseudomonadati</taxon>
        <taxon>Pseudomonadota</taxon>
        <taxon>Gammaproteobacteria</taxon>
        <taxon>Enterobacterales</taxon>
        <taxon>Yersiniaceae</taxon>
        <taxon>Serratia</taxon>
    </lineage>
</organism>
<dbReference type="PROSITE" id="PS51725">
    <property type="entry name" value="ABM"/>
    <property type="match status" value="1"/>
</dbReference>
<sequence>MEVRVIATLQAKPEFVSAVSDAVHAIIEPSRQELGNLQYDLHRELEQPGTFVFFERWASEEALEKHNATEHFKQFVSQLDGKLELLDIKRLKKIA</sequence>
<dbReference type="SUPFAM" id="SSF54909">
    <property type="entry name" value="Dimeric alpha+beta barrel"/>
    <property type="match status" value="1"/>
</dbReference>
<dbReference type="RefSeq" id="WP_061807729.1">
    <property type="nucleotide sequence ID" value="NZ_CAMIQM010000001.1"/>
</dbReference>
<dbReference type="GO" id="GO:0005829">
    <property type="term" value="C:cytosol"/>
    <property type="evidence" value="ECO:0007669"/>
    <property type="project" value="TreeGrafter"/>
</dbReference>
<dbReference type="GeneID" id="75281685"/>
<dbReference type="GO" id="GO:0004497">
    <property type="term" value="F:monooxygenase activity"/>
    <property type="evidence" value="ECO:0007669"/>
    <property type="project" value="UniProtKB-KW"/>
</dbReference>
<protein>
    <submittedName>
        <fullName evidence="1">Antibiotic biosynthesis monooxygenase</fullName>
    </submittedName>
</protein>
<evidence type="ECO:0000313" key="2">
    <source>
        <dbReference type="Proteomes" id="UP000262210"/>
    </source>
</evidence>
<dbReference type="PANTHER" id="PTHR33336:SF3">
    <property type="entry name" value="ABM DOMAIN-CONTAINING PROTEIN"/>
    <property type="match status" value="1"/>
</dbReference>
<dbReference type="PANTHER" id="PTHR33336">
    <property type="entry name" value="QUINOL MONOOXYGENASE YGIN-RELATED"/>
    <property type="match status" value="1"/>
</dbReference>
<dbReference type="Proteomes" id="UP000262210">
    <property type="component" value="Unassembled WGS sequence"/>
</dbReference>
<dbReference type="Pfam" id="PF03992">
    <property type="entry name" value="ABM"/>
    <property type="match status" value="1"/>
</dbReference>
<accession>A0A7G2JL98</accession>
<name>A0A7G2JL98_9GAMM</name>
<dbReference type="InterPro" id="IPR050744">
    <property type="entry name" value="AI-2_Isomerase_LsrG"/>
</dbReference>
<dbReference type="InterPro" id="IPR007138">
    <property type="entry name" value="ABM_dom"/>
</dbReference>
<evidence type="ECO:0000313" key="1">
    <source>
        <dbReference type="EMBL" id="HCJ98975.1"/>
    </source>
</evidence>
<dbReference type="InterPro" id="IPR011008">
    <property type="entry name" value="Dimeric_a/b-barrel"/>
</dbReference>
<dbReference type="AlphaFoldDB" id="A0A7G2JL98"/>
<keyword evidence="1" id="KW-0560">Oxidoreductase</keyword>